<dbReference type="Pfam" id="PF14016">
    <property type="entry name" value="DUF4232"/>
    <property type="match status" value="1"/>
</dbReference>
<dbReference type="RefSeq" id="WP_345375753.1">
    <property type="nucleotide sequence ID" value="NZ_BAABLM010000003.1"/>
</dbReference>
<sequence>MSTPKKITLLATALVVAAGLAGCSSGGSTTPTETTTVTTSPQPTVTTTVTPSPSDAAGTGAGDTGTGSTTAPSGACATSVLTGAVVEGSGGAAGSTYVDLKLTNTGSASCTLQGWPGVSFVAGSAGTQVGAAAKFDRTTTHATVTVPAGGSTRAVLQIVQAGNYSSEDCSPVQAAGFRVYPPGQKASLFVAYPVPACNSASVSLLTVGAFQ</sequence>
<gene>
    <name evidence="4" type="ORF">GCM10025780_20470</name>
</gene>
<dbReference type="Proteomes" id="UP001501295">
    <property type="component" value="Unassembled WGS sequence"/>
</dbReference>
<feature type="domain" description="DUF4232" evidence="3">
    <location>
        <begin position="76"/>
        <end position="211"/>
    </location>
</feature>
<evidence type="ECO:0000256" key="1">
    <source>
        <dbReference type="SAM" id="MobiDB-lite"/>
    </source>
</evidence>
<feature type="region of interest" description="Disordered" evidence="1">
    <location>
        <begin position="24"/>
        <end position="72"/>
    </location>
</feature>
<organism evidence="4 5">
    <name type="scientific">Frondihabitans cladoniiphilus</name>
    <dbReference type="NCBI Taxonomy" id="715785"/>
    <lineage>
        <taxon>Bacteria</taxon>
        <taxon>Bacillati</taxon>
        <taxon>Actinomycetota</taxon>
        <taxon>Actinomycetes</taxon>
        <taxon>Micrococcales</taxon>
        <taxon>Microbacteriaceae</taxon>
        <taxon>Frondihabitans</taxon>
    </lineage>
</organism>
<feature type="chain" id="PRO_5046218875" evidence="2">
    <location>
        <begin position="22"/>
        <end position="211"/>
    </location>
</feature>
<protein>
    <submittedName>
        <fullName evidence="4">DUF4232 domain-containing protein</fullName>
    </submittedName>
</protein>
<proteinExistence type="predicted"/>
<evidence type="ECO:0000259" key="3">
    <source>
        <dbReference type="Pfam" id="PF14016"/>
    </source>
</evidence>
<feature type="signal peptide" evidence="2">
    <location>
        <begin position="1"/>
        <end position="21"/>
    </location>
</feature>
<comment type="caution">
    <text evidence="4">The sequence shown here is derived from an EMBL/GenBank/DDBJ whole genome shotgun (WGS) entry which is preliminary data.</text>
</comment>
<evidence type="ECO:0000313" key="4">
    <source>
        <dbReference type="EMBL" id="GAA4675813.1"/>
    </source>
</evidence>
<reference evidence="5" key="1">
    <citation type="journal article" date="2019" name="Int. J. Syst. Evol. Microbiol.">
        <title>The Global Catalogue of Microorganisms (GCM) 10K type strain sequencing project: providing services to taxonomists for standard genome sequencing and annotation.</title>
        <authorList>
            <consortium name="The Broad Institute Genomics Platform"/>
            <consortium name="The Broad Institute Genome Sequencing Center for Infectious Disease"/>
            <person name="Wu L."/>
            <person name="Ma J."/>
        </authorList>
    </citation>
    <scope>NUCLEOTIDE SEQUENCE [LARGE SCALE GENOMIC DNA]</scope>
    <source>
        <strain evidence="5">JCM 18956</strain>
    </source>
</reference>
<evidence type="ECO:0000313" key="5">
    <source>
        <dbReference type="Proteomes" id="UP001501295"/>
    </source>
</evidence>
<keyword evidence="5" id="KW-1185">Reference proteome</keyword>
<dbReference type="PROSITE" id="PS51257">
    <property type="entry name" value="PROKAR_LIPOPROTEIN"/>
    <property type="match status" value="1"/>
</dbReference>
<dbReference type="InterPro" id="IPR025326">
    <property type="entry name" value="DUF4232"/>
</dbReference>
<accession>A0ABP8W0L7</accession>
<keyword evidence="2" id="KW-0732">Signal</keyword>
<dbReference type="EMBL" id="BAABLM010000003">
    <property type="protein sequence ID" value="GAA4675813.1"/>
    <property type="molecule type" value="Genomic_DNA"/>
</dbReference>
<name>A0ABP8W0L7_9MICO</name>
<feature type="compositionally biased region" description="Low complexity" evidence="1">
    <location>
        <begin position="24"/>
        <end position="58"/>
    </location>
</feature>
<evidence type="ECO:0000256" key="2">
    <source>
        <dbReference type="SAM" id="SignalP"/>
    </source>
</evidence>